<dbReference type="AlphaFoldDB" id="A0A3D9BWY7"/>
<reference evidence="8 9" key="1">
    <citation type="journal article" date="2017" name="Int. J. Syst. Evol. Microbiol.">
        <title>Rhodosalinus sediminis gen. nov., sp. nov., isolated from marine saltern.</title>
        <authorList>
            <person name="Guo L.Y."/>
            <person name="Ling S.K."/>
            <person name="Li C.M."/>
            <person name="Chen G.J."/>
            <person name="Du Z.J."/>
        </authorList>
    </citation>
    <scope>NUCLEOTIDE SEQUENCE [LARGE SCALE GENOMIC DNA]</scope>
    <source>
        <strain evidence="8 9">WDN1C137</strain>
    </source>
</reference>
<dbReference type="PRINTS" id="PR00112">
    <property type="entry name" value="ACYLPHPHTASE"/>
</dbReference>
<dbReference type="SUPFAM" id="SSF54975">
    <property type="entry name" value="Acylphosphatase/BLUF domain-like"/>
    <property type="match status" value="1"/>
</dbReference>
<dbReference type="InterPro" id="IPR001792">
    <property type="entry name" value="Acylphosphatase-like_dom"/>
</dbReference>
<dbReference type="PROSITE" id="PS00150">
    <property type="entry name" value="ACYLPHOSPHATASE_1"/>
    <property type="match status" value="1"/>
</dbReference>
<evidence type="ECO:0000313" key="9">
    <source>
        <dbReference type="Proteomes" id="UP000257131"/>
    </source>
</evidence>
<sequence length="92" mass="9609">MAETARTVRVTGRVQGVSFRAWTQAEAEGLGLSGWVRNADDGSVEAHLQGAADAVEAMLRRIGEGPAAARVADVHAAPTEPDPALSGFAIRR</sequence>
<dbReference type="GO" id="GO:0003998">
    <property type="term" value="F:acylphosphatase activity"/>
    <property type="evidence" value="ECO:0007669"/>
    <property type="project" value="UniProtKB-EC"/>
</dbReference>
<evidence type="ECO:0000256" key="4">
    <source>
        <dbReference type="PROSITE-ProRule" id="PRU00520"/>
    </source>
</evidence>
<dbReference type="Gene3D" id="3.30.70.100">
    <property type="match status" value="1"/>
</dbReference>
<dbReference type="InterPro" id="IPR017968">
    <property type="entry name" value="Acylphosphatase_CS"/>
</dbReference>
<dbReference type="Pfam" id="PF00708">
    <property type="entry name" value="Acylphosphatase"/>
    <property type="match status" value="1"/>
</dbReference>
<keyword evidence="4 5" id="KW-0378">Hydrolase</keyword>
<evidence type="ECO:0000256" key="3">
    <source>
        <dbReference type="ARBA" id="ARBA00047645"/>
    </source>
</evidence>
<dbReference type="InterPro" id="IPR020456">
    <property type="entry name" value="Acylphosphatase"/>
</dbReference>
<evidence type="ECO:0000259" key="7">
    <source>
        <dbReference type="PROSITE" id="PS51160"/>
    </source>
</evidence>
<gene>
    <name evidence="8" type="ORF">DRV84_05630</name>
</gene>
<dbReference type="RefSeq" id="WP_115978898.1">
    <property type="nucleotide sequence ID" value="NZ_QOHR01000004.1"/>
</dbReference>
<dbReference type="PROSITE" id="PS51160">
    <property type="entry name" value="ACYLPHOSPHATASE_3"/>
    <property type="match status" value="1"/>
</dbReference>
<dbReference type="PANTHER" id="PTHR47268">
    <property type="entry name" value="ACYLPHOSPHATASE"/>
    <property type="match status" value="1"/>
</dbReference>
<dbReference type="Proteomes" id="UP000257131">
    <property type="component" value="Unassembled WGS sequence"/>
</dbReference>
<evidence type="ECO:0000256" key="2">
    <source>
        <dbReference type="ARBA" id="ARBA00012150"/>
    </source>
</evidence>
<comment type="similarity">
    <text evidence="1 6">Belongs to the acylphosphatase family.</text>
</comment>
<dbReference type="OrthoDB" id="5295388at2"/>
<protein>
    <recommendedName>
        <fullName evidence="2 4">Acylphosphatase</fullName>
        <ecNumber evidence="2 4">3.6.1.7</ecNumber>
    </recommendedName>
</protein>
<feature type="active site" evidence="4">
    <location>
        <position position="38"/>
    </location>
</feature>
<comment type="caution">
    <text evidence="8">The sequence shown here is derived from an EMBL/GenBank/DDBJ whole genome shotgun (WGS) entry which is preliminary data.</text>
</comment>
<evidence type="ECO:0000313" key="8">
    <source>
        <dbReference type="EMBL" id="REC58060.1"/>
    </source>
</evidence>
<dbReference type="InterPro" id="IPR036046">
    <property type="entry name" value="Acylphosphatase-like_dom_sf"/>
</dbReference>
<dbReference type="EC" id="3.6.1.7" evidence="2 4"/>
<organism evidence="8 9">
    <name type="scientific">Rhodosalinus sediminis</name>
    <dbReference type="NCBI Taxonomy" id="1940533"/>
    <lineage>
        <taxon>Bacteria</taxon>
        <taxon>Pseudomonadati</taxon>
        <taxon>Pseudomonadota</taxon>
        <taxon>Alphaproteobacteria</taxon>
        <taxon>Rhodobacterales</taxon>
        <taxon>Paracoccaceae</taxon>
        <taxon>Rhodosalinus</taxon>
    </lineage>
</organism>
<evidence type="ECO:0000256" key="1">
    <source>
        <dbReference type="ARBA" id="ARBA00005614"/>
    </source>
</evidence>
<proteinExistence type="inferred from homology"/>
<evidence type="ECO:0000256" key="5">
    <source>
        <dbReference type="RuleBase" id="RU000553"/>
    </source>
</evidence>
<feature type="active site" evidence="4">
    <location>
        <position position="20"/>
    </location>
</feature>
<feature type="domain" description="Acylphosphatase-like" evidence="7">
    <location>
        <begin position="5"/>
        <end position="92"/>
    </location>
</feature>
<keyword evidence="9" id="KW-1185">Reference proteome</keyword>
<name>A0A3D9BWY7_9RHOB</name>
<dbReference type="PANTHER" id="PTHR47268:SF4">
    <property type="entry name" value="ACYLPHOSPHATASE"/>
    <property type="match status" value="1"/>
</dbReference>
<dbReference type="PROSITE" id="PS00151">
    <property type="entry name" value="ACYLPHOSPHATASE_2"/>
    <property type="match status" value="1"/>
</dbReference>
<evidence type="ECO:0000256" key="6">
    <source>
        <dbReference type="RuleBase" id="RU004168"/>
    </source>
</evidence>
<dbReference type="EMBL" id="QOHR01000004">
    <property type="protein sequence ID" value="REC58060.1"/>
    <property type="molecule type" value="Genomic_DNA"/>
</dbReference>
<comment type="catalytic activity">
    <reaction evidence="3 4 5">
        <text>an acyl phosphate + H2O = a carboxylate + phosphate + H(+)</text>
        <dbReference type="Rhea" id="RHEA:14965"/>
        <dbReference type="ChEBI" id="CHEBI:15377"/>
        <dbReference type="ChEBI" id="CHEBI:15378"/>
        <dbReference type="ChEBI" id="CHEBI:29067"/>
        <dbReference type="ChEBI" id="CHEBI:43474"/>
        <dbReference type="ChEBI" id="CHEBI:59918"/>
        <dbReference type="EC" id="3.6.1.7"/>
    </reaction>
</comment>
<accession>A0A3D9BWY7</accession>